<organism evidence="2 3">
    <name type="scientific">Candidatus Flavonifractor intestinigallinarum</name>
    <dbReference type="NCBI Taxonomy" id="2838586"/>
    <lineage>
        <taxon>Bacteria</taxon>
        <taxon>Bacillati</taxon>
        <taxon>Bacillota</taxon>
        <taxon>Clostridia</taxon>
        <taxon>Eubacteriales</taxon>
        <taxon>Oscillospiraceae</taxon>
        <taxon>Flavonifractor</taxon>
    </lineage>
</organism>
<accession>A0A9D2SAM8</accession>
<feature type="domain" description="YbaK/aminoacyl-tRNA synthetase-associated" evidence="1">
    <location>
        <begin position="27"/>
        <end position="142"/>
    </location>
</feature>
<gene>
    <name evidence="2" type="ORF">H9712_01755</name>
</gene>
<reference evidence="2" key="2">
    <citation type="submission" date="2021-04" db="EMBL/GenBank/DDBJ databases">
        <authorList>
            <person name="Gilroy R."/>
        </authorList>
    </citation>
    <scope>NUCLEOTIDE SEQUENCE</scope>
    <source>
        <strain evidence="2">CHK192-8294</strain>
    </source>
</reference>
<dbReference type="SUPFAM" id="SSF55826">
    <property type="entry name" value="YbaK/ProRS associated domain"/>
    <property type="match status" value="1"/>
</dbReference>
<evidence type="ECO:0000259" key="1">
    <source>
        <dbReference type="Pfam" id="PF04073"/>
    </source>
</evidence>
<sequence length="163" mass="17564">MSIEVCRAYLRQRGFEDRIREFDVSSATVELAAQAVGCAPARIAKTLSFVHEDGAVLIVCAGDAKIDNAKFKAQFHHKATMLTPEQVETFTGHQIGGVCPFGIENSATVTYLDVSLQRFDIIYPAAGNAASAVELNCQELAQLSNSAGWIDVCKGWQASGPQN</sequence>
<dbReference type="PANTHER" id="PTHR30411:SF1">
    <property type="entry name" value="CYTOPLASMIC PROTEIN"/>
    <property type="match status" value="1"/>
</dbReference>
<dbReference type="EMBL" id="DWXO01000019">
    <property type="protein sequence ID" value="HJB79686.1"/>
    <property type="molecule type" value="Genomic_DNA"/>
</dbReference>
<dbReference type="Pfam" id="PF04073">
    <property type="entry name" value="tRNA_edit"/>
    <property type="match status" value="1"/>
</dbReference>
<reference evidence="2" key="1">
    <citation type="journal article" date="2021" name="PeerJ">
        <title>Extensive microbial diversity within the chicken gut microbiome revealed by metagenomics and culture.</title>
        <authorList>
            <person name="Gilroy R."/>
            <person name="Ravi A."/>
            <person name="Getino M."/>
            <person name="Pursley I."/>
            <person name="Horton D.L."/>
            <person name="Alikhan N.F."/>
            <person name="Baker D."/>
            <person name="Gharbi K."/>
            <person name="Hall N."/>
            <person name="Watson M."/>
            <person name="Adriaenssens E.M."/>
            <person name="Foster-Nyarko E."/>
            <person name="Jarju S."/>
            <person name="Secka A."/>
            <person name="Antonio M."/>
            <person name="Oren A."/>
            <person name="Chaudhuri R.R."/>
            <person name="La Ragione R."/>
            <person name="Hildebrand F."/>
            <person name="Pallen M.J."/>
        </authorList>
    </citation>
    <scope>NUCLEOTIDE SEQUENCE</scope>
    <source>
        <strain evidence="2">CHK192-8294</strain>
    </source>
</reference>
<dbReference type="Proteomes" id="UP000823921">
    <property type="component" value="Unassembled WGS sequence"/>
</dbReference>
<protein>
    <submittedName>
        <fullName evidence="2">YbaK/EbsC family protein</fullName>
    </submittedName>
</protein>
<evidence type="ECO:0000313" key="2">
    <source>
        <dbReference type="EMBL" id="HJB79686.1"/>
    </source>
</evidence>
<dbReference type="GO" id="GO:0002161">
    <property type="term" value="F:aminoacyl-tRNA deacylase activity"/>
    <property type="evidence" value="ECO:0007669"/>
    <property type="project" value="InterPro"/>
</dbReference>
<dbReference type="CDD" id="cd04333">
    <property type="entry name" value="ProX_deacylase"/>
    <property type="match status" value="1"/>
</dbReference>
<dbReference type="InterPro" id="IPR007214">
    <property type="entry name" value="YbaK/aa-tRNA-synth-assoc-dom"/>
</dbReference>
<name>A0A9D2SAM8_9FIRM</name>
<proteinExistence type="predicted"/>
<dbReference type="AlphaFoldDB" id="A0A9D2SAM8"/>
<comment type="caution">
    <text evidence="2">The sequence shown here is derived from an EMBL/GenBank/DDBJ whole genome shotgun (WGS) entry which is preliminary data.</text>
</comment>
<dbReference type="Gene3D" id="3.90.960.10">
    <property type="entry name" value="YbaK/aminoacyl-tRNA synthetase-associated domain"/>
    <property type="match status" value="1"/>
</dbReference>
<dbReference type="PANTHER" id="PTHR30411">
    <property type="entry name" value="CYTOPLASMIC PROTEIN"/>
    <property type="match status" value="1"/>
</dbReference>
<dbReference type="InterPro" id="IPR036754">
    <property type="entry name" value="YbaK/aa-tRNA-synt-asso_dom_sf"/>
</dbReference>
<evidence type="ECO:0000313" key="3">
    <source>
        <dbReference type="Proteomes" id="UP000823921"/>
    </source>
</evidence>